<comment type="caution">
    <text evidence="1">The sequence shown here is derived from an EMBL/GenBank/DDBJ whole genome shotgun (WGS) entry which is preliminary data.</text>
</comment>
<dbReference type="EMBL" id="CAVNYO010000463">
    <property type="protein sequence ID" value="CAK5282811.1"/>
    <property type="molecule type" value="Genomic_DNA"/>
</dbReference>
<keyword evidence="2" id="KW-1185">Reference proteome</keyword>
<gene>
    <name evidence="1" type="ORF">MYCIT1_LOCUS34875</name>
</gene>
<reference evidence="1" key="1">
    <citation type="submission" date="2023-11" db="EMBL/GenBank/DDBJ databases">
        <authorList>
            <person name="De Vega J J."/>
            <person name="De Vega J J."/>
        </authorList>
    </citation>
    <scope>NUCLEOTIDE SEQUENCE</scope>
</reference>
<evidence type="ECO:0000313" key="2">
    <source>
        <dbReference type="Proteomes" id="UP001295794"/>
    </source>
</evidence>
<proteinExistence type="predicted"/>
<evidence type="ECO:0000313" key="1">
    <source>
        <dbReference type="EMBL" id="CAK5282811.1"/>
    </source>
</evidence>
<protein>
    <submittedName>
        <fullName evidence="1">Uncharacterized protein</fullName>
    </submittedName>
</protein>
<sequence length="139" mass="14567">MSMRPSFLTISSTRAHIPFWSVTSPLTYSSRPTPGIAAALSWTVRQSASGAAGMSRQYTAAPASASAKAISRPMPRCAPVMSATRLESEKSESAVGRAWAPARADSTPGLRAIGSVLWTGGTWRWSYICAGGLVGMNCG</sequence>
<accession>A0AAD2HWY2</accession>
<dbReference type="AlphaFoldDB" id="A0AAD2HWY2"/>
<dbReference type="Proteomes" id="UP001295794">
    <property type="component" value="Unassembled WGS sequence"/>
</dbReference>
<organism evidence="1 2">
    <name type="scientific">Mycena citricolor</name>
    <dbReference type="NCBI Taxonomy" id="2018698"/>
    <lineage>
        <taxon>Eukaryota</taxon>
        <taxon>Fungi</taxon>
        <taxon>Dikarya</taxon>
        <taxon>Basidiomycota</taxon>
        <taxon>Agaricomycotina</taxon>
        <taxon>Agaricomycetes</taxon>
        <taxon>Agaricomycetidae</taxon>
        <taxon>Agaricales</taxon>
        <taxon>Marasmiineae</taxon>
        <taxon>Mycenaceae</taxon>
        <taxon>Mycena</taxon>
    </lineage>
</organism>
<name>A0AAD2HWY2_9AGAR</name>